<feature type="region of interest" description="Disordered" evidence="1">
    <location>
        <begin position="1"/>
        <end position="50"/>
    </location>
</feature>
<evidence type="ECO:0000313" key="3">
    <source>
        <dbReference type="Proteomes" id="UP001454086"/>
    </source>
</evidence>
<evidence type="ECO:0000313" key="2">
    <source>
        <dbReference type="EMBL" id="MEQ2429345.1"/>
    </source>
</evidence>
<feature type="non-terminal residue" evidence="2">
    <location>
        <position position="72"/>
    </location>
</feature>
<evidence type="ECO:0000256" key="1">
    <source>
        <dbReference type="SAM" id="MobiDB-lite"/>
    </source>
</evidence>
<proteinExistence type="predicted"/>
<protein>
    <submittedName>
        <fullName evidence="2">Uncharacterized protein</fullName>
    </submittedName>
</protein>
<name>A0ABV1DH66_9FIRM</name>
<keyword evidence="3" id="KW-1185">Reference proteome</keyword>
<sequence length="72" mass="7599">MNHMEMEYSSPIPAAANTQQGKREAEGGRRPSCPGDIWSGSAGLRGRDAKTEGGFGALHAQIRLPMEGQASS</sequence>
<comment type="caution">
    <text evidence="2">The sequence shown here is derived from an EMBL/GenBank/DDBJ whole genome shotgun (WGS) entry which is preliminary data.</text>
</comment>
<accession>A0ABV1DH66</accession>
<organism evidence="2 3">
    <name type="scientific">Enterocloster hominis</name>
    <name type="common">ex Hitch et al. 2024</name>
    <dbReference type="NCBI Taxonomy" id="1917870"/>
    <lineage>
        <taxon>Bacteria</taxon>
        <taxon>Bacillati</taxon>
        <taxon>Bacillota</taxon>
        <taxon>Clostridia</taxon>
        <taxon>Lachnospirales</taxon>
        <taxon>Lachnospiraceae</taxon>
        <taxon>Enterocloster</taxon>
    </lineage>
</organism>
<gene>
    <name evidence="2" type="ORF">WMQ36_30745</name>
</gene>
<dbReference type="RefSeq" id="WP_349119796.1">
    <property type="nucleotide sequence ID" value="NZ_JBBMFM010000367.1"/>
</dbReference>
<reference evidence="2 3" key="1">
    <citation type="submission" date="2024-03" db="EMBL/GenBank/DDBJ databases">
        <title>Human intestinal bacterial collection.</title>
        <authorList>
            <person name="Pauvert C."/>
            <person name="Hitch T.C.A."/>
            <person name="Clavel T."/>
        </authorList>
    </citation>
    <scope>NUCLEOTIDE SEQUENCE [LARGE SCALE GENOMIC DNA]</scope>
    <source>
        <strain evidence="2 3">CLA-SR-H021</strain>
    </source>
</reference>
<dbReference type="EMBL" id="JBBMFM010000367">
    <property type="protein sequence ID" value="MEQ2429345.1"/>
    <property type="molecule type" value="Genomic_DNA"/>
</dbReference>
<dbReference type="Proteomes" id="UP001454086">
    <property type="component" value="Unassembled WGS sequence"/>
</dbReference>